<name>A0A9P1GEG4_9DINO</name>
<dbReference type="Proteomes" id="UP001152797">
    <property type="component" value="Unassembled WGS sequence"/>
</dbReference>
<dbReference type="InterPro" id="IPR036020">
    <property type="entry name" value="WW_dom_sf"/>
</dbReference>
<evidence type="ECO:0000259" key="5">
    <source>
        <dbReference type="PROSITE" id="PS50089"/>
    </source>
</evidence>
<evidence type="ECO:0000256" key="2">
    <source>
        <dbReference type="PROSITE-ProRule" id="PRU00175"/>
    </source>
</evidence>
<evidence type="ECO:0000256" key="1">
    <source>
        <dbReference type="ARBA" id="ARBA00006141"/>
    </source>
</evidence>
<feature type="domain" description="WW" evidence="4">
    <location>
        <begin position="440"/>
        <end position="467"/>
    </location>
</feature>
<dbReference type="InterPro" id="IPR013083">
    <property type="entry name" value="Znf_RING/FYVE/PHD"/>
</dbReference>
<accession>A0A9P1GEG4</accession>
<dbReference type="InterPro" id="IPR000308">
    <property type="entry name" value="14-3-3"/>
</dbReference>
<keyword evidence="2" id="KW-0479">Metal-binding</keyword>
<feature type="region of interest" description="Disordered" evidence="3">
    <location>
        <begin position="180"/>
        <end position="212"/>
    </location>
</feature>
<dbReference type="PRINTS" id="PR00305">
    <property type="entry name" value="1433ZETA"/>
</dbReference>
<dbReference type="Pfam" id="PF00244">
    <property type="entry name" value="14-3-3"/>
    <property type="match status" value="1"/>
</dbReference>
<dbReference type="EMBL" id="CAMXCT020004112">
    <property type="protein sequence ID" value="CAL1161097.1"/>
    <property type="molecule type" value="Genomic_DNA"/>
</dbReference>
<dbReference type="CDD" id="cd16620">
    <property type="entry name" value="vRING-HC-C4C4_RBBP6"/>
    <property type="match status" value="1"/>
</dbReference>
<feature type="domain" description="WW" evidence="4">
    <location>
        <begin position="313"/>
        <end position="340"/>
    </location>
</feature>
<organism evidence="6">
    <name type="scientific">Cladocopium goreaui</name>
    <dbReference type="NCBI Taxonomy" id="2562237"/>
    <lineage>
        <taxon>Eukaryota</taxon>
        <taxon>Sar</taxon>
        <taxon>Alveolata</taxon>
        <taxon>Dinophyceae</taxon>
        <taxon>Suessiales</taxon>
        <taxon>Symbiodiniaceae</taxon>
        <taxon>Cladocopium</taxon>
    </lineage>
</organism>
<dbReference type="SUPFAM" id="SSF57850">
    <property type="entry name" value="RING/U-box"/>
    <property type="match status" value="1"/>
</dbReference>
<evidence type="ECO:0000256" key="3">
    <source>
        <dbReference type="SAM" id="MobiDB-lite"/>
    </source>
</evidence>
<dbReference type="InterPro" id="IPR023410">
    <property type="entry name" value="14-3-3_domain"/>
</dbReference>
<reference evidence="6" key="1">
    <citation type="submission" date="2022-10" db="EMBL/GenBank/DDBJ databases">
        <authorList>
            <person name="Chen Y."/>
            <person name="Dougan E. K."/>
            <person name="Chan C."/>
            <person name="Rhodes N."/>
            <person name="Thang M."/>
        </authorList>
    </citation>
    <scope>NUCLEOTIDE SEQUENCE</scope>
</reference>
<comment type="caution">
    <text evidence="6">The sequence shown here is derived from an EMBL/GenBank/DDBJ whole genome shotgun (WGS) entry which is preliminary data.</text>
</comment>
<dbReference type="AlphaFoldDB" id="A0A9P1GEG4"/>
<keyword evidence="2" id="KW-0862">Zinc</keyword>
<feature type="region of interest" description="Disordered" evidence="3">
    <location>
        <begin position="230"/>
        <end position="258"/>
    </location>
</feature>
<sequence length="763" mass="82750">MPSLLTSRVGNSLKLIFLSYGIQTEPDLAVHHAATAGSEFSVNQLGVVLMLVLLGVSVMATCSALVNASSASSDTTFGEALSASSDVFMYMYVLDFLVDLCTPYLGKDTLRGTWAIGFFGRWVNERNEFESAKSQNQKFRWNSLGAEVFGVRAGKGKADKTGASQSGSYLLPHGKVQTTKDEAWTGDAQIQSPARNLDRSERHMGHRPPMPKAPAALERLQKLKEDAAASLQETQGLSKSLGPRAKVPGPPAPGSSLGPAAAAAAKAAATAKAAAAAAAAAGPAAEATTETPAAAEQPASEAAKEAMAPTTYWTEVQTEEGDTYYHNEATDETAWELPPGGVIKKPDDNPAATDAEQPAEYDTPAPVPEALKCPLCEDYLDEAVLAVCCGSNFCHRCVTAAMAEAPRPNTCPKCQTEVHQLVPNEDLRRRVREALPVSYWSPVTADDGQTYYYNLETGEAAWELPRGGQAESKERIEAMIAPEVTLSGEHLDVDIGRSSCVSDVRHACVDHFGLRARMGKLLLEEELLDDDQEIREVPQTWHLILASSSRSTALAAAQRAEELQRHQEAVLHLQTCQLPLSRGERECLIRNAKKVMQPLRKNVSPEDGSLAAADELETFSKSLLDFLGWPRHDSWSAEDEVCYNGFVGDVHRYLASMLGPELSGEHVQKAFNAYQTAMVPIQELSPLNPVRLGLCLKCAVFHQEVLEDQDKAIEIARHAFDEAIGFNLGRGEDWELEGFDKAAVREVLQLLRDNLTLWVPASS</sequence>
<comment type="similarity">
    <text evidence="1">Belongs to the 14-3-3 family.</text>
</comment>
<dbReference type="SMART" id="SM00101">
    <property type="entry name" value="14_3_3"/>
    <property type="match status" value="1"/>
</dbReference>
<gene>
    <name evidence="6" type="ORF">C1SCF055_LOCUS33250</name>
</gene>
<evidence type="ECO:0000313" key="8">
    <source>
        <dbReference type="Proteomes" id="UP001152797"/>
    </source>
</evidence>
<feature type="domain" description="RING-type" evidence="5">
    <location>
        <begin position="373"/>
        <end position="415"/>
    </location>
</feature>
<feature type="compositionally biased region" description="Low complexity" evidence="3">
    <location>
        <begin position="285"/>
        <end position="301"/>
    </location>
</feature>
<dbReference type="PROSITE" id="PS50089">
    <property type="entry name" value="ZF_RING_2"/>
    <property type="match status" value="1"/>
</dbReference>
<dbReference type="InterPro" id="IPR036815">
    <property type="entry name" value="14-3-3_dom_sf"/>
</dbReference>
<keyword evidence="8" id="KW-1185">Reference proteome</keyword>
<evidence type="ECO:0000313" key="6">
    <source>
        <dbReference type="EMBL" id="CAI4007722.1"/>
    </source>
</evidence>
<dbReference type="EMBL" id="CAMXCT010004112">
    <property type="protein sequence ID" value="CAI4007722.1"/>
    <property type="molecule type" value="Genomic_DNA"/>
</dbReference>
<dbReference type="GO" id="GO:0008270">
    <property type="term" value="F:zinc ion binding"/>
    <property type="evidence" value="ECO:0007669"/>
    <property type="project" value="UniProtKB-KW"/>
</dbReference>
<proteinExistence type="inferred from homology"/>
<dbReference type="Gene3D" id="3.30.40.10">
    <property type="entry name" value="Zinc/RING finger domain, C3HC4 (zinc finger)"/>
    <property type="match status" value="1"/>
</dbReference>
<dbReference type="InterPro" id="IPR001841">
    <property type="entry name" value="Znf_RING"/>
</dbReference>
<dbReference type="CDD" id="cd00201">
    <property type="entry name" value="WW"/>
    <property type="match status" value="2"/>
</dbReference>
<reference evidence="7 8" key="2">
    <citation type="submission" date="2024-05" db="EMBL/GenBank/DDBJ databases">
        <authorList>
            <person name="Chen Y."/>
            <person name="Shah S."/>
            <person name="Dougan E. K."/>
            <person name="Thang M."/>
            <person name="Chan C."/>
        </authorList>
    </citation>
    <scope>NUCLEOTIDE SEQUENCE [LARGE SCALE GENOMIC DNA]</scope>
</reference>
<dbReference type="Gene3D" id="2.20.70.10">
    <property type="match status" value="2"/>
</dbReference>
<dbReference type="Gene3D" id="1.20.190.20">
    <property type="entry name" value="14-3-3 domain"/>
    <property type="match status" value="1"/>
</dbReference>
<dbReference type="PANTHER" id="PTHR18860">
    <property type="entry name" value="14-3-3 PROTEIN"/>
    <property type="match status" value="1"/>
</dbReference>
<evidence type="ECO:0000259" key="4">
    <source>
        <dbReference type="PROSITE" id="PS50020"/>
    </source>
</evidence>
<dbReference type="InterPro" id="IPR001202">
    <property type="entry name" value="WW_dom"/>
</dbReference>
<dbReference type="SUPFAM" id="SSF51045">
    <property type="entry name" value="WW domain"/>
    <property type="match status" value="2"/>
</dbReference>
<dbReference type="EMBL" id="CAMXCT030004112">
    <property type="protein sequence ID" value="CAL4795034.1"/>
    <property type="molecule type" value="Genomic_DNA"/>
</dbReference>
<dbReference type="PROSITE" id="PS50020">
    <property type="entry name" value="WW_DOMAIN_2"/>
    <property type="match status" value="2"/>
</dbReference>
<dbReference type="SUPFAM" id="SSF48445">
    <property type="entry name" value="14-3-3 protein"/>
    <property type="match status" value="1"/>
</dbReference>
<feature type="region of interest" description="Disordered" evidence="3">
    <location>
        <begin position="285"/>
        <end position="309"/>
    </location>
</feature>
<feature type="region of interest" description="Disordered" evidence="3">
    <location>
        <begin position="332"/>
        <end position="363"/>
    </location>
</feature>
<protein>
    <submittedName>
        <fullName evidence="7">14-3-3-like protein GF14-D (G-box factor 14-3-3 homolog D)</fullName>
    </submittedName>
</protein>
<dbReference type="SMART" id="SM00456">
    <property type="entry name" value="WW"/>
    <property type="match status" value="2"/>
</dbReference>
<evidence type="ECO:0000313" key="7">
    <source>
        <dbReference type="EMBL" id="CAL4795034.1"/>
    </source>
</evidence>
<keyword evidence="2" id="KW-0863">Zinc-finger</keyword>